<accession>A0ACC0VKG9</accession>
<evidence type="ECO:0000313" key="1">
    <source>
        <dbReference type="EMBL" id="KAI9906243.1"/>
    </source>
</evidence>
<comment type="caution">
    <text evidence="1">The sequence shown here is derived from an EMBL/GenBank/DDBJ whole genome shotgun (WGS) entry which is preliminary data.</text>
</comment>
<evidence type="ECO:0000313" key="2">
    <source>
        <dbReference type="Proteomes" id="UP001163321"/>
    </source>
</evidence>
<proteinExistence type="predicted"/>
<sequence>MKAPWTIALIKPHRLLVNVGAPASAIHDIDDCCLTANVFIAHKIRLSNQQIAISKILNDMRSRCTDSKGSDEALVVIDFKTKLEPLYFRQKTVEHYGKRGISWHGVMVQSSSNIVKEESLGEHFDNEGENEEETAWLAKEGCEEQEDEDGAEGQSDDDDDKMKQMATENLDPQASTGTATDGGVTNLVLFLSGRQSLLTHATLYLMLLEELYSSIPQEILYFRTGEMTFIAINEGFRILTKAFRSHSSSLPDGMFGPEEAKCMSVSI</sequence>
<name>A0ACC0VKG9_9STRA</name>
<keyword evidence="2" id="KW-1185">Reference proteome</keyword>
<organism evidence="1 2">
    <name type="scientific">Peronosclerospora sorghi</name>
    <dbReference type="NCBI Taxonomy" id="230839"/>
    <lineage>
        <taxon>Eukaryota</taxon>
        <taxon>Sar</taxon>
        <taxon>Stramenopiles</taxon>
        <taxon>Oomycota</taxon>
        <taxon>Peronosporomycetes</taxon>
        <taxon>Peronosporales</taxon>
        <taxon>Peronosporaceae</taxon>
        <taxon>Peronosclerospora</taxon>
    </lineage>
</organism>
<gene>
    <name evidence="1" type="ORF">PsorP6_003985</name>
</gene>
<reference evidence="1 2" key="1">
    <citation type="journal article" date="2022" name="bioRxiv">
        <title>The genome of the oomycete Peronosclerospora sorghi, a cosmopolitan pathogen of maize and sorghum, is inflated with dispersed pseudogenes.</title>
        <authorList>
            <person name="Fletcher K."/>
            <person name="Martin F."/>
            <person name="Isakeit T."/>
            <person name="Cavanaugh K."/>
            <person name="Magill C."/>
            <person name="Michelmore R."/>
        </authorList>
    </citation>
    <scope>NUCLEOTIDE SEQUENCE [LARGE SCALE GENOMIC DNA]</scope>
    <source>
        <strain evidence="1">P6</strain>
    </source>
</reference>
<dbReference type="EMBL" id="CM047587">
    <property type="protein sequence ID" value="KAI9906243.1"/>
    <property type="molecule type" value="Genomic_DNA"/>
</dbReference>
<dbReference type="Proteomes" id="UP001163321">
    <property type="component" value="Chromosome 8"/>
</dbReference>
<protein>
    <submittedName>
        <fullName evidence="1">Uncharacterized protein</fullName>
    </submittedName>
</protein>